<feature type="transmembrane region" description="Helical" evidence="1">
    <location>
        <begin position="14"/>
        <end position="37"/>
    </location>
</feature>
<evidence type="ECO:0000313" key="3">
    <source>
        <dbReference type="Proteomes" id="UP000053937"/>
    </source>
</evidence>
<protein>
    <recommendedName>
        <fullName evidence="4">Transmembrane protein</fullName>
    </recommendedName>
</protein>
<sequence>MPKPSLWKDMKKTFMLHAIAAHFSNGLIPVAVLYLLLTLPTGNTFFEHTAQHLLWITFLAIPVSFFSGIHDWRTKYRAAKAPVFIKKIRLSFVLFALCIVAVSLRLSVPDVMARQDLLHWFYVADLFAMLPVVTLLGHYGGKLSQQSRQQPQRPSNP</sequence>
<gene>
    <name evidence="2" type="ORF">ASB62_09815</name>
</gene>
<dbReference type="RefSeq" id="WP_059139701.1">
    <property type="nucleotide sequence ID" value="NZ_LMBR01000250.1"/>
</dbReference>
<feature type="transmembrane region" description="Helical" evidence="1">
    <location>
        <begin position="120"/>
        <end position="139"/>
    </location>
</feature>
<evidence type="ECO:0000256" key="1">
    <source>
        <dbReference type="SAM" id="Phobius"/>
    </source>
</evidence>
<evidence type="ECO:0000313" key="2">
    <source>
        <dbReference type="EMBL" id="KUL20271.1"/>
    </source>
</evidence>
<name>A0A101J582_CHLLI</name>
<keyword evidence="1" id="KW-0812">Transmembrane</keyword>
<feature type="transmembrane region" description="Helical" evidence="1">
    <location>
        <begin position="90"/>
        <end position="108"/>
    </location>
</feature>
<dbReference type="AlphaFoldDB" id="A0A101J582"/>
<comment type="caution">
    <text evidence="2">The sequence shown here is derived from an EMBL/GenBank/DDBJ whole genome shotgun (WGS) entry which is preliminary data.</text>
</comment>
<reference evidence="2 3" key="1">
    <citation type="submission" date="2015-10" db="EMBL/GenBank/DDBJ databases">
        <title>Draft Genome Sequence of Chlorobium limicola strain Frasassi Growing under Artificial Lighting in the Frasassi Cave System.</title>
        <authorList>
            <person name="Mansor M."/>
            <person name="Macalady J."/>
        </authorList>
    </citation>
    <scope>NUCLEOTIDE SEQUENCE [LARGE SCALE GENOMIC DNA]</scope>
    <source>
        <strain evidence="2 3">Frasassi</strain>
    </source>
</reference>
<proteinExistence type="predicted"/>
<evidence type="ECO:0008006" key="4">
    <source>
        <dbReference type="Google" id="ProtNLM"/>
    </source>
</evidence>
<dbReference type="EMBL" id="LMBR01000250">
    <property type="protein sequence ID" value="KUL20271.1"/>
    <property type="molecule type" value="Genomic_DNA"/>
</dbReference>
<dbReference type="OrthoDB" id="9769653at2"/>
<feature type="transmembrane region" description="Helical" evidence="1">
    <location>
        <begin position="49"/>
        <end position="69"/>
    </location>
</feature>
<organism evidence="2 3">
    <name type="scientific">Chlorobium limicola</name>
    <dbReference type="NCBI Taxonomy" id="1092"/>
    <lineage>
        <taxon>Bacteria</taxon>
        <taxon>Pseudomonadati</taxon>
        <taxon>Chlorobiota</taxon>
        <taxon>Chlorobiia</taxon>
        <taxon>Chlorobiales</taxon>
        <taxon>Chlorobiaceae</taxon>
        <taxon>Chlorobium/Pelodictyon group</taxon>
        <taxon>Chlorobium</taxon>
    </lineage>
</organism>
<accession>A0A101J582</accession>
<keyword evidence="1" id="KW-0472">Membrane</keyword>
<dbReference type="Proteomes" id="UP000053937">
    <property type="component" value="Unassembled WGS sequence"/>
</dbReference>
<keyword evidence="1" id="KW-1133">Transmembrane helix</keyword>
<keyword evidence="3" id="KW-1185">Reference proteome</keyword>